<accession>A4AC56</accession>
<evidence type="ECO:0000313" key="2">
    <source>
        <dbReference type="EMBL" id="EAQ96506.2"/>
    </source>
</evidence>
<dbReference type="EMBL" id="AAOA02000006">
    <property type="protein sequence ID" value="EAQ96506.2"/>
    <property type="molecule type" value="Genomic_DNA"/>
</dbReference>
<dbReference type="PANTHER" id="PTHR19328">
    <property type="entry name" value="HEDGEHOG-INTERACTING PROTEIN"/>
    <property type="match status" value="1"/>
</dbReference>
<proteinExistence type="predicted"/>
<keyword evidence="3" id="KW-1185">Reference proteome</keyword>
<dbReference type="AlphaFoldDB" id="A4AC56"/>
<reference evidence="2 3" key="2">
    <citation type="journal article" date="2009" name="PLoS ONE">
        <title>The photosynthetic apparatus and its regulation in the aerobic gammaproteobacterium Congregibacter litoralis gen. nov., sp. nov.</title>
        <authorList>
            <person name="Spring S."/>
            <person name="Lunsdorf H."/>
            <person name="Fuchs B.M."/>
            <person name="Tindall B.J."/>
        </authorList>
    </citation>
    <scope>NUCLEOTIDE SEQUENCE [LARGE SCALE GENOMIC DNA]</scope>
    <source>
        <strain evidence="2">KT71</strain>
    </source>
</reference>
<protein>
    <submittedName>
        <fullName evidence="2">Glucose/sorbosone dehydrogenase</fullName>
    </submittedName>
</protein>
<gene>
    <name evidence="2" type="ORF">KT71_05762</name>
</gene>
<dbReference type="Pfam" id="PF07995">
    <property type="entry name" value="GSDH"/>
    <property type="match status" value="1"/>
</dbReference>
<evidence type="ECO:0000259" key="1">
    <source>
        <dbReference type="Pfam" id="PF07995"/>
    </source>
</evidence>
<dbReference type="HOGENOM" id="CLU_012253_1_1_6"/>
<dbReference type="eggNOG" id="COG2133">
    <property type="taxonomic scope" value="Bacteria"/>
</dbReference>
<reference evidence="2 3" key="1">
    <citation type="journal article" date="2007" name="Proc. Natl. Acad. Sci. U.S.A.">
        <title>Characterization of a marine gammaproteobacterium capable of aerobic anoxygenic photosynthesis.</title>
        <authorList>
            <person name="Fuchs B.M."/>
            <person name="Spring S."/>
            <person name="Teeling H."/>
            <person name="Quast C."/>
            <person name="Wulf J."/>
            <person name="Schattenhofer M."/>
            <person name="Yan S."/>
            <person name="Ferriera S."/>
            <person name="Johnson J."/>
            <person name="Glockner F.O."/>
            <person name="Amann R."/>
        </authorList>
    </citation>
    <scope>NUCLEOTIDE SEQUENCE [LARGE SCALE GENOMIC DNA]</scope>
    <source>
        <strain evidence="2">KT71</strain>
    </source>
</reference>
<sequence length="368" mass="40690">MSAKETPPRTLLSSGLLLLVLTMTVAAAPAEEYRLLTVAEDLRWPWCVTKLPDDGFLITEREGRLIHLDAAGDRHVLEGTPDTLFAGQGGYFDVVLHPKFAENRLIYLSYAEGVESANGTAIFRAEFRDGGLRNGKQILRVKDDKTTPQHYGARMLFLADSSLLITTGDGFEHREDAQSRESELGKVLRIYDDGSPAGLLDEEGEPLRLWTLGHRNPQGLAIDGNSGAIYLHEHGPRGGDEINRIEAGNNYGWPAVTHGVDYSGAYVSPFKSAPGFEAPLWTWVPSIAPSGMAWYGGNLFPTWRNSLFVGALVDEEVRRLTLHKGEVVEEEALFTELGSRIRDVRVFQDDIYLLTDSEEGALIRVVPK</sequence>
<organism evidence="2 3">
    <name type="scientific">Congregibacter litoralis KT71</name>
    <dbReference type="NCBI Taxonomy" id="314285"/>
    <lineage>
        <taxon>Bacteria</taxon>
        <taxon>Pseudomonadati</taxon>
        <taxon>Pseudomonadota</taxon>
        <taxon>Gammaproteobacteria</taxon>
        <taxon>Cellvibrionales</taxon>
        <taxon>Halieaceae</taxon>
        <taxon>Congregibacter</taxon>
    </lineage>
</organism>
<dbReference type="InterPro" id="IPR012938">
    <property type="entry name" value="Glc/Sorbosone_DH"/>
</dbReference>
<dbReference type="SUPFAM" id="SSF50952">
    <property type="entry name" value="Soluble quinoprotein glucose dehydrogenase"/>
    <property type="match status" value="1"/>
</dbReference>
<dbReference type="PANTHER" id="PTHR19328:SF75">
    <property type="entry name" value="ALDOSE SUGAR DEHYDROGENASE YLII"/>
    <property type="match status" value="1"/>
</dbReference>
<dbReference type="InterPro" id="IPR011041">
    <property type="entry name" value="Quinoprot_gluc/sorb_DH_b-prop"/>
</dbReference>
<comment type="caution">
    <text evidence="2">The sequence shown here is derived from an EMBL/GenBank/DDBJ whole genome shotgun (WGS) entry which is preliminary data.</text>
</comment>
<dbReference type="InterPro" id="IPR011042">
    <property type="entry name" value="6-blade_b-propeller_TolB-like"/>
</dbReference>
<dbReference type="Proteomes" id="UP000019205">
    <property type="component" value="Chromosome"/>
</dbReference>
<feature type="domain" description="Glucose/Sorbosone dehydrogenase" evidence="1">
    <location>
        <begin position="43"/>
        <end position="364"/>
    </location>
</feature>
<evidence type="ECO:0000313" key="3">
    <source>
        <dbReference type="Proteomes" id="UP000019205"/>
    </source>
</evidence>
<name>A4AC56_9GAMM</name>
<dbReference type="STRING" id="314285.KT71_05762"/>
<dbReference type="Gene3D" id="2.120.10.30">
    <property type="entry name" value="TolB, C-terminal domain"/>
    <property type="match status" value="1"/>
</dbReference>